<dbReference type="OrthoDB" id="289162at2759"/>
<dbReference type="InterPro" id="IPR019535">
    <property type="entry name" value="ICE2_C"/>
</dbReference>
<name>A0A9N9DZN6_9GLOM</name>
<feature type="domain" description="Little elongation complex subunit 2 C-terminal" evidence="2">
    <location>
        <begin position="755"/>
        <end position="951"/>
    </location>
</feature>
<protein>
    <submittedName>
        <fullName evidence="3">7389_t:CDS:1</fullName>
    </submittedName>
</protein>
<sequence length="1058" mass="120081">VMLQNISEQSTKGNVALIGHDIEENSNVPQRISDNVQETELQNVLLDPLQLTSNKSKSASNIASEELGKFDNSSCLRAMEMLDKQYVNYASPPIHQNSYFTREAYGRYSQYSLRRVYEMSVDHQRTNNMINDNHEIADKGTSSAVDKECSSIIDTEVPSIVDKEIPSIVDKEIPSIVDKEIPSIIDKEIPSIIDKEIPSIVDKEVPSTVNKEVPIVVDQEAHQVINSKLPEVLPEKNPIYSDEDDLVMDDQSDGDDAEVIVTQRKNSEQGSQHEEASNYSRGLVAEQSHSQNSSARSTIKETRIDEVSSAQAKSNPANNKPDEKLQAIESQDSYDVIGPYLQLLGKHKKQSERPSVKRDSNNSINSSTQVASTPVDTASVSSDASHNSPTTTTPYSKMSHEQHINFLRLTLLSETNSTLLTEPDWGFISVMKERFREEREEYIQWMYNRSQERIVYLDQKIANQLERHFTSCVERVTKNYPRFYEVSFTMGLALPSPSPDEPVLKFSKTIKRVGTCYKFRLQLPTPSHTLKVPLEREYRSFNTNFADNNHAGSTDSNTLDEKQNQQSDVDMVDVHNQTEVKSPNNVEPIKVPKKYWQKMSMPVVSRDPLIPLMVIQHKVNIVISSSSLCALVALQASADVEIELPIRVTESKDSDTVLKTVYVDKPLLKRHMTPRQRNQNFYDIAFESMAFDLGVDVNDVFNNSMGNVHNLVSPESQKKDEKMENCSLTKIGSCSNSDKPIDSTCHEILSDEHLRSGNLIYNLWNFGDMVILIRCKAHSYIQESNNDSKNRIIGVKTKLEYQLDLGSEEITNLERARWWIYTYIRNNAHLILGHVNVPANELVDIQRMRMADIIPDGNWPRPHSKMLHHVLKKLQCLPVGSYLFSHEKGDPHATVYKSAEISSLTNQVQYSSEPNGQTLTILPEVATHLYDLHRAHSQSPLLDLKTVPFVLIKWSGLQNQVPYTFPIRPPEKRLVYCFDFIKFGKCDKTDCVYPHLSKEQCELSGLKTNYCFVFADTGKCENRNESTNPLDLDDKNMVESSGTSLAPDFEMLLREFNS</sequence>
<feature type="non-terminal residue" evidence="3">
    <location>
        <position position="1058"/>
    </location>
</feature>
<dbReference type="GO" id="GO:0042796">
    <property type="term" value="P:snRNA transcription by RNA polymerase III"/>
    <property type="evidence" value="ECO:0007669"/>
    <property type="project" value="TreeGrafter"/>
</dbReference>
<feature type="region of interest" description="Disordered" evidence="1">
    <location>
        <begin position="544"/>
        <end position="565"/>
    </location>
</feature>
<feature type="region of interest" description="Disordered" evidence="1">
    <location>
        <begin position="345"/>
        <end position="398"/>
    </location>
</feature>
<feature type="region of interest" description="Disordered" evidence="1">
    <location>
        <begin position="264"/>
        <end position="326"/>
    </location>
</feature>
<organism evidence="3 4">
    <name type="scientific">Acaulospora morrowiae</name>
    <dbReference type="NCBI Taxonomy" id="94023"/>
    <lineage>
        <taxon>Eukaryota</taxon>
        <taxon>Fungi</taxon>
        <taxon>Fungi incertae sedis</taxon>
        <taxon>Mucoromycota</taxon>
        <taxon>Glomeromycotina</taxon>
        <taxon>Glomeromycetes</taxon>
        <taxon>Diversisporales</taxon>
        <taxon>Acaulosporaceae</taxon>
        <taxon>Acaulospora</taxon>
    </lineage>
</organism>
<dbReference type="GO" id="GO:0008023">
    <property type="term" value="C:transcription elongation factor complex"/>
    <property type="evidence" value="ECO:0007669"/>
    <property type="project" value="InterPro"/>
</dbReference>
<dbReference type="Pfam" id="PF10505">
    <property type="entry name" value="NARG2_C"/>
    <property type="match status" value="1"/>
</dbReference>
<evidence type="ECO:0000259" key="2">
    <source>
        <dbReference type="Pfam" id="PF10505"/>
    </source>
</evidence>
<dbReference type="GO" id="GO:0045945">
    <property type="term" value="P:positive regulation of transcription by RNA polymerase III"/>
    <property type="evidence" value="ECO:0007669"/>
    <property type="project" value="TreeGrafter"/>
</dbReference>
<gene>
    <name evidence="3" type="ORF">AMORRO_LOCUS10322</name>
</gene>
<dbReference type="EMBL" id="CAJVPV010011223">
    <property type="protein sequence ID" value="CAG8659045.1"/>
    <property type="molecule type" value="Genomic_DNA"/>
</dbReference>
<keyword evidence="4" id="KW-1185">Reference proteome</keyword>
<comment type="caution">
    <text evidence="3">The sequence shown here is derived from an EMBL/GenBank/DDBJ whole genome shotgun (WGS) entry which is preliminary data.</text>
</comment>
<feature type="compositionally biased region" description="Basic and acidic residues" evidence="1">
    <location>
        <begin position="265"/>
        <end position="276"/>
    </location>
</feature>
<feature type="compositionally biased region" description="Polar residues" evidence="1">
    <location>
        <begin position="361"/>
        <end position="396"/>
    </location>
</feature>
<reference evidence="3" key="1">
    <citation type="submission" date="2021-06" db="EMBL/GenBank/DDBJ databases">
        <authorList>
            <person name="Kallberg Y."/>
            <person name="Tangrot J."/>
            <person name="Rosling A."/>
        </authorList>
    </citation>
    <scope>NUCLEOTIDE SEQUENCE</scope>
    <source>
        <strain evidence="3">CL551</strain>
    </source>
</reference>
<dbReference type="AlphaFoldDB" id="A0A9N9DZN6"/>
<dbReference type="GO" id="GO:0042795">
    <property type="term" value="P:snRNA transcription by RNA polymerase II"/>
    <property type="evidence" value="ECO:0007669"/>
    <property type="project" value="TreeGrafter"/>
</dbReference>
<evidence type="ECO:0000313" key="3">
    <source>
        <dbReference type="EMBL" id="CAG8659045.1"/>
    </source>
</evidence>
<feature type="compositionally biased region" description="Basic and acidic residues" evidence="1">
    <location>
        <begin position="351"/>
        <end position="360"/>
    </location>
</feature>
<evidence type="ECO:0000313" key="4">
    <source>
        <dbReference type="Proteomes" id="UP000789342"/>
    </source>
</evidence>
<accession>A0A9N9DZN6</accession>
<proteinExistence type="predicted"/>
<dbReference type="PANTHER" id="PTHR14633">
    <property type="entry name" value="LITTLE ELONGATION COMPLEX SUBUNIT 2"/>
    <property type="match status" value="1"/>
</dbReference>
<dbReference type="Proteomes" id="UP000789342">
    <property type="component" value="Unassembled WGS sequence"/>
</dbReference>
<feature type="compositionally biased region" description="Polar residues" evidence="1">
    <location>
        <begin position="287"/>
        <end position="297"/>
    </location>
</feature>
<evidence type="ECO:0000256" key="1">
    <source>
        <dbReference type="SAM" id="MobiDB-lite"/>
    </source>
</evidence>
<feature type="compositionally biased region" description="Polar residues" evidence="1">
    <location>
        <begin position="308"/>
        <end position="318"/>
    </location>
</feature>
<dbReference type="PANTHER" id="PTHR14633:SF3">
    <property type="entry name" value="LITTLE ELONGATION COMPLEX SUBUNIT 2"/>
    <property type="match status" value="1"/>
</dbReference>
<feature type="compositionally biased region" description="Polar residues" evidence="1">
    <location>
        <begin position="544"/>
        <end position="557"/>
    </location>
</feature>